<dbReference type="CDD" id="cd12270">
    <property type="entry name" value="RRM_MTHFSD"/>
    <property type="match status" value="1"/>
</dbReference>
<dbReference type="FunFam" id="3.30.70.330:FF:000393">
    <property type="entry name" value="Methenyltetrahydrofolate synthetase domain containing"/>
    <property type="match status" value="1"/>
</dbReference>
<name>A0A7L4N8A1_9AVES</name>
<dbReference type="PROSITE" id="PS50102">
    <property type="entry name" value="RRM"/>
    <property type="match status" value="1"/>
</dbReference>
<evidence type="ECO:0000256" key="4">
    <source>
        <dbReference type="SAM" id="MobiDB-lite"/>
    </source>
</evidence>
<dbReference type="EMBL" id="VYZU01046172">
    <property type="protein sequence ID" value="NXY86313.1"/>
    <property type="molecule type" value="Genomic_DNA"/>
</dbReference>
<dbReference type="AlphaFoldDB" id="A0A7L4N8A1"/>
<feature type="non-terminal residue" evidence="6">
    <location>
        <position position="1"/>
    </location>
</feature>
<dbReference type="Proteomes" id="UP000586704">
    <property type="component" value="Unassembled WGS sequence"/>
</dbReference>
<dbReference type="InterPro" id="IPR034359">
    <property type="entry name" value="MTHFSD_RRM"/>
</dbReference>
<keyword evidence="2 3" id="KW-0694">RNA-binding</keyword>
<dbReference type="Pfam" id="PF01812">
    <property type="entry name" value="5-FTHF_cyc-lig"/>
    <property type="match status" value="1"/>
</dbReference>
<dbReference type="InterPro" id="IPR000504">
    <property type="entry name" value="RRM_dom"/>
</dbReference>
<feature type="region of interest" description="Disordered" evidence="4">
    <location>
        <begin position="261"/>
        <end position="295"/>
    </location>
</feature>
<reference evidence="6 7" key="1">
    <citation type="submission" date="2020-02" db="EMBL/GenBank/DDBJ databases">
        <title>Bird 10,000 Genomes (B10K) Project - Family phase.</title>
        <authorList>
            <person name="Zhang G."/>
        </authorList>
    </citation>
    <scope>NUCLEOTIDE SEQUENCE [LARGE SCALE GENOMIC DNA]</scope>
    <source>
        <strain evidence="6">B10K-DU-013-51</strain>
        <tissue evidence="6">Mixed tissue sample</tissue>
    </source>
</reference>
<dbReference type="GO" id="GO:0005737">
    <property type="term" value="C:cytoplasm"/>
    <property type="evidence" value="ECO:0007669"/>
    <property type="project" value="TreeGrafter"/>
</dbReference>
<dbReference type="InterPro" id="IPR035979">
    <property type="entry name" value="RBD_domain_sf"/>
</dbReference>
<accession>A0A7L4N8A1</accession>
<evidence type="ECO:0000313" key="7">
    <source>
        <dbReference type="Proteomes" id="UP000586704"/>
    </source>
</evidence>
<evidence type="ECO:0000256" key="1">
    <source>
        <dbReference type="ARBA" id="ARBA00015518"/>
    </source>
</evidence>
<dbReference type="Pfam" id="PF00076">
    <property type="entry name" value="RRM_1"/>
    <property type="match status" value="1"/>
</dbReference>
<evidence type="ECO:0000313" key="6">
    <source>
        <dbReference type="EMBL" id="NXY86313.1"/>
    </source>
</evidence>
<feature type="domain" description="RRM" evidence="5">
    <location>
        <begin position="315"/>
        <end position="388"/>
    </location>
</feature>
<protein>
    <recommendedName>
        <fullName evidence="1">Methenyltetrahydrofolate synthase domain-containing protein</fullName>
    </recommendedName>
</protein>
<proteinExistence type="predicted"/>
<dbReference type="PANTHER" id="PTHR13017">
    <property type="entry name" value="5-FORMYLTETRAHYDROFOLATE CYCLO-LIGASE-RELATED"/>
    <property type="match status" value="1"/>
</dbReference>
<comment type="caution">
    <text evidence="6">The sequence shown here is derived from an EMBL/GenBank/DDBJ whole genome shotgun (WGS) entry which is preliminary data.</text>
</comment>
<gene>
    <name evidence="6" type="primary">Mthfsd</name>
    <name evidence="6" type="ORF">CEYCYA_R09011</name>
</gene>
<organism evidence="6 7">
    <name type="scientific">Ceyx cyanopectus</name>
    <name type="common">Indigo-banded kingfisher</name>
    <dbReference type="NCBI Taxonomy" id="390723"/>
    <lineage>
        <taxon>Eukaryota</taxon>
        <taxon>Metazoa</taxon>
        <taxon>Chordata</taxon>
        <taxon>Craniata</taxon>
        <taxon>Vertebrata</taxon>
        <taxon>Euteleostomi</taxon>
        <taxon>Archelosauria</taxon>
        <taxon>Archosauria</taxon>
        <taxon>Dinosauria</taxon>
        <taxon>Saurischia</taxon>
        <taxon>Theropoda</taxon>
        <taxon>Coelurosauria</taxon>
        <taxon>Aves</taxon>
        <taxon>Neognathae</taxon>
        <taxon>Neoaves</taxon>
        <taxon>Telluraves</taxon>
        <taxon>Coraciimorphae</taxon>
        <taxon>Coraciiformes</taxon>
        <taxon>Alcedinidae</taxon>
        <taxon>Ceyx</taxon>
    </lineage>
</organism>
<evidence type="ECO:0000256" key="3">
    <source>
        <dbReference type="PROSITE-ProRule" id="PRU00176"/>
    </source>
</evidence>
<dbReference type="PANTHER" id="PTHR13017:SF0">
    <property type="entry name" value="METHENYLTETRAHYDROFOLATE SYNTHASE DOMAIN-CONTAINING PROTEIN"/>
    <property type="match status" value="1"/>
</dbReference>
<dbReference type="Gene3D" id="3.30.70.330">
    <property type="match status" value="1"/>
</dbReference>
<dbReference type="FunFam" id="3.40.50.10420:FF:000001">
    <property type="entry name" value="Methenyltetrahydrofolate synthase domain-containing protein"/>
    <property type="match status" value="1"/>
</dbReference>
<keyword evidence="7" id="KW-1185">Reference proteome</keyword>
<dbReference type="GO" id="GO:0003723">
    <property type="term" value="F:RNA binding"/>
    <property type="evidence" value="ECO:0007669"/>
    <property type="project" value="UniProtKB-UniRule"/>
</dbReference>
<dbReference type="SUPFAM" id="SSF100950">
    <property type="entry name" value="NagB/RpiA/CoA transferase-like"/>
    <property type="match status" value="1"/>
</dbReference>
<feature type="non-terminal residue" evidence="6">
    <location>
        <position position="395"/>
    </location>
</feature>
<dbReference type="InterPro" id="IPR002698">
    <property type="entry name" value="FTHF_cligase"/>
</dbReference>
<evidence type="ECO:0000256" key="2">
    <source>
        <dbReference type="ARBA" id="ARBA00022884"/>
    </source>
</evidence>
<dbReference type="Gene3D" id="3.40.50.10420">
    <property type="entry name" value="NagB/RpiA/CoA transferase-like"/>
    <property type="match status" value="1"/>
</dbReference>
<dbReference type="InterPro" id="IPR024185">
    <property type="entry name" value="FTHF_cligase-like_sf"/>
</dbReference>
<dbReference type="SUPFAM" id="SSF54928">
    <property type="entry name" value="RNA-binding domain, RBD"/>
    <property type="match status" value="1"/>
</dbReference>
<dbReference type="OrthoDB" id="433414at2759"/>
<dbReference type="InterPro" id="IPR037171">
    <property type="entry name" value="NagB/RpiA_transferase-like"/>
</dbReference>
<evidence type="ECO:0000259" key="5">
    <source>
        <dbReference type="PROSITE" id="PS50102"/>
    </source>
</evidence>
<feature type="compositionally biased region" description="Polar residues" evidence="4">
    <location>
        <begin position="265"/>
        <end position="285"/>
    </location>
</feature>
<dbReference type="SMART" id="SM00360">
    <property type="entry name" value="RRM"/>
    <property type="match status" value="1"/>
</dbReference>
<sequence>CPPELCLPPGASKWDVREKVWDYLEKSGLADFPRPVHHRIPNFKGSRQACCSIKELDVFNRAREVKVDPDKPLEGVRLAALQARKTLLVPTPRLRTGLFNKIIPPPGATKDILRICATAQGVKEYSVPVGLDGKAQVDLVVIGSVAVSEEGWRIGKGEGYADMEYAMMVSMGAVQDNTPVITIVHDCQVVDIAEELLDDHDLTVDYILTPTRTIKTNCKRPKPQGIMWHKVSSEMLGKIPILKSLRYREAQAGKDVTLQDEHWDSANTNTPAALNDKTTAENTKPQAAVGSAQLGQGSVQSEALSPRLEGSGTITTVYVGNIPPSVRVSELKSSLREFQATPVRLNWQGAQHRAFLDYKDKAAAERAVSSLKGLSLGGNTLRVELAKKQRNEGRV</sequence>
<dbReference type="InterPro" id="IPR012677">
    <property type="entry name" value="Nucleotide-bd_a/b_plait_sf"/>
</dbReference>